<dbReference type="CDD" id="cd07995">
    <property type="entry name" value="TPK"/>
    <property type="match status" value="1"/>
</dbReference>
<reference evidence="7 8" key="1">
    <citation type="submission" date="2024-02" db="EMBL/GenBank/DDBJ databases">
        <authorList>
            <person name="Chen Y."/>
            <person name="Shah S."/>
            <person name="Dougan E. K."/>
            <person name="Thang M."/>
            <person name="Chan C."/>
        </authorList>
    </citation>
    <scope>NUCLEOTIDE SEQUENCE [LARGE SCALE GENOMIC DNA]</scope>
</reference>
<evidence type="ECO:0000259" key="6">
    <source>
        <dbReference type="Pfam" id="PF04265"/>
    </source>
</evidence>
<evidence type="ECO:0000256" key="4">
    <source>
        <dbReference type="ARBA" id="ARBA00022840"/>
    </source>
</evidence>
<keyword evidence="8" id="KW-1185">Reference proteome</keyword>
<gene>
    <name evidence="7" type="ORF">CCMP2556_LOCUS39069</name>
</gene>
<protein>
    <recommendedName>
        <fullName evidence="9">Thiamine diphosphokinase</fullName>
    </recommendedName>
</protein>
<evidence type="ECO:0000313" key="7">
    <source>
        <dbReference type="EMBL" id="CAK9079315.1"/>
    </source>
</evidence>
<keyword evidence="1" id="KW-0808">Transferase</keyword>
<dbReference type="InterPro" id="IPR036759">
    <property type="entry name" value="TPK_catalytic_sf"/>
</dbReference>
<dbReference type="SUPFAM" id="SSF63999">
    <property type="entry name" value="Thiamin pyrophosphokinase, catalytic domain"/>
    <property type="match status" value="1"/>
</dbReference>
<feature type="domain" description="Thiamin pyrophosphokinase catalytic" evidence="5">
    <location>
        <begin position="72"/>
        <end position="185"/>
    </location>
</feature>
<proteinExistence type="predicted"/>
<accession>A0ABP0PTF7</accession>
<dbReference type="Pfam" id="PF04265">
    <property type="entry name" value="TPK_B1_binding"/>
    <property type="match status" value="1"/>
</dbReference>
<comment type="caution">
    <text evidence="7">The sequence shown here is derived from an EMBL/GenBank/DDBJ whole genome shotgun (WGS) entry which is preliminary data.</text>
</comment>
<dbReference type="InterPro" id="IPR007371">
    <property type="entry name" value="TPK_catalytic"/>
</dbReference>
<dbReference type="InterPro" id="IPR006282">
    <property type="entry name" value="Thi_PPkinase"/>
</dbReference>
<keyword evidence="4" id="KW-0067">ATP-binding</keyword>
<evidence type="ECO:0000256" key="1">
    <source>
        <dbReference type="ARBA" id="ARBA00022679"/>
    </source>
</evidence>
<dbReference type="Proteomes" id="UP001642484">
    <property type="component" value="Unassembled WGS sequence"/>
</dbReference>
<dbReference type="SUPFAM" id="SSF63862">
    <property type="entry name" value="Thiamin pyrophosphokinase, substrate-binding domain"/>
    <property type="match status" value="1"/>
</dbReference>
<evidence type="ECO:0000256" key="3">
    <source>
        <dbReference type="ARBA" id="ARBA00022777"/>
    </source>
</evidence>
<dbReference type="Pfam" id="PF04263">
    <property type="entry name" value="TPK_catalytic"/>
    <property type="match status" value="1"/>
</dbReference>
<sequence length="243" mass="26477">MALLCRLPWLQTCRWGTAQTGRLTGCCMTTGTESYVDWTWVTSGTWMDQAHSVSPKPGMVLLSTPLSKTLLERMWHRTWPHLVADGGATVLQATAPELLPELVLGDLDSARPEVLQSYRDRGVEVRDLSHDQDTTDLEKCLNTAQKDFACKRIFVAGTFAGVQGCFDHTLGALNALCKAEVQGINAALLSDDSCCILLPKGRHCLTAPRQSCCGLVPLGGPVRVTTSGLCWDMKACGLRFGEH</sequence>
<evidence type="ECO:0000313" key="8">
    <source>
        <dbReference type="Proteomes" id="UP001642484"/>
    </source>
</evidence>
<dbReference type="InterPro" id="IPR007373">
    <property type="entry name" value="Thiamin_PyroPKinase_B1-bd"/>
</dbReference>
<dbReference type="Gene3D" id="3.40.50.10240">
    <property type="entry name" value="Thiamin pyrophosphokinase, catalytic domain"/>
    <property type="match status" value="1"/>
</dbReference>
<feature type="domain" description="Thiamin pyrophosphokinase thiamin-binding" evidence="6">
    <location>
        <begin position="211"/>
        <end position="242"/>
    </location>
</feature>
<dbReference type="NCBIfam" id="TIGR01378">
    <property type="entry name" value="thi_PPkinase"/>
    <property type="match status" value="1"/>
</dbReference>
<name>A0ABP0PTF7_9DINO</name>
<keyword evidence="2" id="KW-0547">Nucleotide-binding</keyword>
<dbReference type="EMBL" id="CAXAMN010023640">
    <property type="protein sequence ID" value="CAK9079315.1"/>
    <property type="molecule type" value="Genomic_DNA"/>
</dbReference>
<organism evidence="7 8">
    <name type="scientific">Durusdinium trenchii</name>
    <dbReference type="NCBI Taxonomy" id="1381693"/>
    <lineage>
        <taxon>Eukaryota</taxon>
        <taxon>Sar</taxon>
        <taxon>Alveolata</taxon>
        <taxon>Dinophyceae</taxon>
        <taxon>Suessiales</taxon>
        <taxon>Symbiodiniaceae</taxon>
        <taxon>Durusdinium</taxon>
    </lineage>
</organism>
<evidence type="ECO:0008006" key="9">
    <source>
        <dbReference type="Google" id="ProtNLM"/>
    </source>
</evidence>
<dbReference type="PANTHER" id="PTHR13622">
    <property type="entry name" value="THIAMIN PYROPHOSPHOKINASE"/>
    <property type="match status" value="1"/>
</dbReference>
<evidence type="ECO:0000259" key="5">
    <source>
        <dbReference type="Pfam" id="PF04263"/>
    </source>
</evidence>
<keyword evidence="3" id="KW-0418">Kinase</keyword>
<evidence type="ECO:0000256" key="2">
    <source>
        <dbReference type="ARBA" id="ARBA00022741"/>
    </source>
</evidence>
<dbReference type="PANTHER" id="PTHR13622:SF8">
    <property type="entry name" value="THIAMIN PYROPHOSPHOKINASE 1"/>
    <property type="match status" value="1"/>
</dbReference>
<dbReference type="InterPro" id="IPR036371">
    <property type="entry name" value="TPK_B1-bd_sf"/>
</dbReference>